<keyword evidence="3" id="KW-1185">Reference proteome</keyword>
<comment type="caution">
    <text evidence="1">The sequence shown here is derived from an EMBL/GenBank/DDBJ whole genome shotgun (WGS) entry which is preliminary data.</text>
</comment>
<dbReference type="InterPro" id="IPR008775">
    <property type="entry name" value="Phytyl_CoA_dOase-like"/>
</dbReference>
<reference evidence="1" key="1">
    <citation type="submission" date="2021-02" db="EMBL/GenBank/DDBJ databases">
        <authorList>
            <person name="Nowell W R."/>
        </authorList>
    </citation>
    <scope>NUCLEOTIDE SEQUENCE</scope>
</reference>
<dbReference type="EMBL" id="CAJOBC010001533">
    <property type="protein sequence ID" value="CAF3683882.1"/>
    <property type="molecule type" value="Genomic_DNA"/>
</dbReference>
<dbReference type="OrthoDB" id="407832at2759"/>
<proteinExistence type="predicted"/>
<accession>A0A813ZPV4</accession>
<dbReference type="Gene3D" id="2.60.120.620">
    <property type="entry name" value="q2cbj1_9rhob like domain"/>
    <property type="match status" value="1"/>
</dbReference>
<dbReference type="PANTHER" id="PTHR37563:SF2">
    <property type="entry name" value="PHYTANOYL-COA DIOXYGENASE FAMILY PROTEIN (AFU_ORTHOLOGUE AFUA_2G03330)"/>
    <property type="match status" value="1"/>
</dbReference>
<dbReference type="SUPFAM" id="SSF51197">
    <property type="entry name" value="Clavaminate synthase-like"/>
    <property type="match status" value="1"/>
</dbReference>
<evidence type="ECO:0008006" key="4">
    <source>
        <dbReference type="Google" id="ProtNLM"/>
    </source>
</evidence>
<dbReference type="Proteomes" id="UP000681722">
    <property type="component" value="Unassembled WGS sequence"/>
</dbReference>
<evidence type="ECO:0000313" key="3">
    <source>
        <dbReference type="Proteomes" id="UP000663829"/>
    </source>
</evidence>
<gene>
    <name evidence="1" type="ORF">GPM918_LOCUS8661</name>
    <name evidence="2" type="ORF">SRO942_LOCUS8661</name>
</gene>
<dbReference type="Proteomes" id="UP000663829">
    <property type="component" value="Unassembled WGS sequence"/>
</dbReference>
<dbReference type="AlphaFoldDB" id="A0A813ZPV4"/>
<dbReference type="InterPro" id="IPR051961">
    <property type="entry name" value="Fungal_Metabolite_Diox"/>
</dbReference>
<dbReference type="PANTHER" id="PTHR37563">
    <property type="entry name" value="PHYTANOYL-COA DIOXYGENASE FAMILY PROTEIN (AFU_ORTHOLOGUE AFUA_2G03330)"/>
    <property type="match status" value="1"/>
</dbReference>
<organism evidence="1 3">
    <name type="scientific">Didymodactylos carnosus</name>
    <dbReference type="NCBI Taxonomy" id="1234261"/>
    <lineage>
        <taxon>Eukaryota</taxon>
        <taxon>Metazoa</taxon>
        <taxon>Spiralia</taxon>
        <taxon>Gnathifera</taxon>
        <taxon>Rotifera</taxon>
        <taxon>Eurotatoria</taxon>
        <taxon>Bdelloidea</taxon>
        <taxon>Philodinida</taxon>
        <taxon>Philodinidae</taxon>
        <taxon>Didymodactylos</taxon>
    </lineage>
</organism>
<sequence length="283" mass="31968">MLTEIVLSSSERSGRLFSSHNIQRILEALHTHGIIVLKDIIDPTHLDALNEFMLSEVDSLVKVAQLNFNTKNIQHAPPLLPLSLLYEDIYMNPFLLQAVQLYLGAQPKFNFISGNTALAHGLTRQPVHSDANFHHPQCPFCLVANIPLIEMDVSTGSTELWPGTHIFTRNDQIEEGFEIKKYLMEGRECLQPTVKKGSVVLRDLRLWHAGMPNPSDRTRCMLALGYVSNWYRNDYRVPVPEAVETILTEGMEKLGIKAMVTSVSEEEYSKVKHGLDSTFEQSP</sequence>
<protein>
    <recommendedName>
        <fullName evidence="4">Phytanoyl-CoA dioxygenase</fullName>
    </recommendedName>
</protein>
<evidence type="ECO:0000313" key="1">
    <source>
        <dbReference type="EMBL" id="CAF0901505.1"/>
    </source>
</evidence>
<dbReference type="EMBL" id="CAJNOQ010001533">
    <property type="protein sequence ID" value="CAF0901505.1"/>
    <property type="molecule type" value="Genomic_DNA"/>
</dbReference>
<evidence type="ECO:0000313" key="2">
    <source>
        <dbReference type="EMBL" id="CAF3683882.1"/>
    </source>
</evidence>
<name>A0A813ZPV4_9BILA</name>
<dbReference type="Pfam" id="PF05721">
    <property type="entry name" value="PhyH"/>
    <property type="match status" value="1"/>
</dbReference>